<dbReference type="EMBL" id="JAESVG020000004">
    <property type="protein sequence ID" value="KAG8627733.1"/>
    <property type="molecule type" value="Genomic_DNA"/>
</dbReference>
<dbReference type="OrthoDB" id="4487429at2759"/>
<sequence>MASTLIASLRDQTIGRIRPIDVDSLPFVRQRPAVNDRRTVSCHRDRPDSVTDRTEFGHTECLIYGYPSTGGVLIKEADVLDMSCLSLPRNTISYCSNDTNEEDQLCRLLLRTGATLWSSKRSRFETDIGARYRAKEEKKVMVYGCPPDGTGVWVLRYESERQMPRDFGRVRMAMDMEEKMSRKLRSCGMVSSHLSIISCTSITHLAAMQALDSYTIVQMFVGPRELPLDTYRTVEVAQILPHW</sequence>
<evidence type="ECO:0000313" key="2">
    <source>
        <dbReference type="Proteomes" id="UP000809789"/>
    </source>
</evidence>
<proteinExistence type="predicted"/>
<dbReference type="AlphaFoldDB" id="A0A8K0PHR8"/>
<protein>
    <submittedName>
        <fullName evidence="1">Uncharacterized protein</fullName>
    </submittedName>
</protein>
<reference evidence="1" key="1">
    <citation type="submission" date="2021-07" db="EMBL/GenBank/DDBJ databases">
        <title>Elsinoe batatas strain:CRI-CJ2 Genome sequencing and assembly.</title>
        <authorList>
            <person name="Huang L."/>
        </authorList>
    </citation>
    <scope>NUCLEOTIDE SEQUENCE</scope>
    <source>
        <strain evidence="1">CRI-CJ2</strain>
    </source>
</reference>
<evidence type="ECO:0000313" key="1">
    <source>
        <dbReference type="EMBL" id="KAG8627733.1"/>
    </source>
</evidence>
<gene>
    <name evidence="1" type="ORF">KVT40_003606</name>
</gene>
<name>A0A8K0PHR8_9PEZI</name>
<comment type="caution">
    <text evidence="1">The sequence shown here is derived from an EMBL/GenBank/DDBJ whole genome shotgun (WGS) entry which is preliminary data.</text>
</comment>
<organism evidence="1 2">
    <name type="scientific">Elsinoe batatas</name>
    <dbReference type="NCBI Taxonomy" id="2601811"/>
    <lineage>
        <taxon>Eukaryota</taxon>
        <taxon>Fungi</taxon>
        <taxon>Dikarya</taxon>
        <taxon>Ascomycota</taxon>
        <taxon>Pezizomycotina</taxon>
        <taxon>Dothideomycetes</taxon>
        <taxon>Dothideomycetidae</taxon>
        <taxon>Myriangiales</taxon>
        <taxon>Elsinoaceae</taxon>
        <taxon>Elsinoe</taxon>
    </lineage>
</organism>
<keyword evidence="2" id="KW-1185">Reference proteome</keyword>
<accession>A0A8K0PHR8</accession>
<dbReference type="Proteomes" id="UP000809789">
    <property type="component" value="Unassembled WGS sequence"/>
</dbReference>